<dbReference type="AlphaFoldDB" id="A0AAN8B382"/>
<keyword evidence="2" id="KW-1185">Reference proteome</keyword>
<gene>
    <name evidence="1" type="ORF">CesoFtcFv8_024867</name>
</gene>
<evidence type="ECO:0000313" key="2">
    <source>
        <dbReference type="Proteomes" id="UP001335648"/>
    </source>
</evidence>
<accession>A0AAN8B382</accession>
<comment type="caution">
    <text evidence="1">The sequence shown here is derived from an EMBL/GenBank/DDBJ whole genome shotgun (WGS) entry which is preliminary data.</text>
</comment>
<dbReference type="EMBL" id="JAULUE010002066">
    <property type="protein sequence ID" value="KAK5877352.1"/>
    <property type="molecule type" value="Genomic_DNA"/>
</dbReference>
<organism evidence="1 2">
    <name type="scientific">Champsocephalus esox</name>
    <name type="common">pike icefish</name>
    <dbReference type="NCBI Taxonomy" id="159716"/>
    <lineage>
        <taxon>Eukaryota</taxon>
        <taxon>Metazoa</taxon>
        <taxon>Chordata</taxon>
        <taxon>Craniata</taxon>
        <taxon>Vertebrata</taxon>
        <taxon>Euteleostomi</taxon>
        <taxon>Actinopterygii</taxon>
        <taxon>Neopterygii</taxon>
        <taxon>Teleostei</taxon>
        <taxon>Neoteleostei</taxon>
        <taxon>Acanthomorphata</taxon>
        <taxon>Eupercaria</taxon>
        <taxon>Perciformes</taxon>
        <taxon>Notothenioidei</taxon>
        <taxon>Channichthyidae</taxon>
        <taxon>Champsocephalus</taxon>
    </lineage>
</organism>
<name>A0AAN8B382_9TELE</name>
<protein>
    <submittedName>
        <fullName evidence="1">Uncharacterized protein</fullName>
    </submittedName>
</protein>
<evidence type="ECO:0000313" key="1">
    <source>
        <dbReference type="EMBL" id="KAK5877352.1"/>
    </source>
</evidence>
<dbReference type="Proteomes" id="UP001335648">
    <property type="component" value="Unassembled WGS sequence"/>
</dbReference>
<sequence>MATRSRMVSGGEARCLCTSSGSHCDLWSNYHAARGEAALQRDKSLSRLMRDILPLSATTGPHSGAST</sequence>
<reference evidence="1 2" key="1">
    <citation type="journal article" date="2023" name="Mol. Biol. Evol.">
        <title>Genomics of Secondarily Temperate Adaptation in the Only Non-Antarctic Icefish.</title>
        <authorList>
            <person name="Rivera-Colon A.G."/>
            <person name="Rayamajhi N."/>
            <person name="Minhas B.F."/>
            <person name="Madrigal G."/>
            <person name="Bilyk K.T."/>
            <person name="Yoon V."/>
            <person name="Hune M."/>
            <person name="Gregory S."/>
            <person name="Cheng C.H.C."/>
            <person name="Catchen J.M."/>
        </authorList>
    </citation>
    <scope>NUCLEOTIDE SEQUENCE [LARGE SCALE GENOMIC DNA]</scope>
    <source>
        <strain evidence="1">JC2023a</strain>
    </source>
</reference>
<proteinExistence type="predicted"/>